<feature type="chain" id="PRO_5016582599" description="Lipocalin-like domain-containing protein" evidence="1">
    <location>
        <begin position="19"/>
        <end position="151"/>
    </location>
</feature>
<feature type="domain" description="Lipocalin-like" evidence="2">
    <location>
        <begin position="33"/>
        <end position="124"/>
    </location>
</feature>
<evidence type="ECO:0000313" key="4">
    <source>
        <dbReference type="Proteomes" id="UP000254282"/>
    </source>
</evidence>
<evidence type="ECO:0000256" key="1">
    <source>
        <dbReference type="SAM" id="SignalP"/>
    </source>
</evidence>
<sequence>MKLLISLTILFFLVSSCSDDDIMQDTVIQESEIVGMWKPLRYEYKGKTYPVSACQQKGQILINFDFSGVYENYDVPSSTGNCNLLNSFTGKWNYDMKDNTLKLTYKESGANKILSKNVETFSDTFLKISDNTKDLDNIPGVDDATLVFTKE</sequence>
<dbReference type="RefSeq" id="WP_115620207.1">
    <property type="nucleotide sequence ID" value="NZ_UFVR01000004.1"/>
</dbReference>
<protein>
    <recommendedName>
        <fullName evidence="2">Lipocalin-like domain-containing protein</fullName>
    </recommendedName>
</protein>
<proteinExistence type="predicted"/>
<reference evidence="3 4" key="1">
    <citation type="submission" date="2018-06" db="EMBL/GenBank/DDBJ databases">
        <authorList>
            <consortium name="Pathogen Informatics"/>
            <person name="Doyle S."/>
        </authorList>
    </citation>
    <scope>NUCLEOTIDE SEQUENCE [LARGE SCALE GENOMIC DNA]</scope>
    <source>
        <strain evidence="3 4">NCTC13532</strain>
    </source>
</reference>
<name>A0A381FIY7_9FLAO</name>
<dbReference type="Proteomes" id="UP000254282">
    <property type="component" value="Unassembled WGS sequence"/>
</dbReference>
<evidence type="ECO:0000313" key="3">
    <source>
        <dbReference type="EMBL" id="SUX46510.1"/>
    </source>
</evidence>
<keyword evidence="1" id="KW-0732">Signal</keyword>
<gene>
    <name evidence="3" type="ORF">NCTC13532_02064</name>
</gene>
<dbReference type="Pfam" id="PF13648">
    <property type="entry name" value="Lipocalin_4"/>
    <property type="match status" value="1"/>
</dbReference>
<dbReference type="EMBL" id="UFVR01000004">
    <property type="protein sequence ID" value="SUX46510.1"/>
    <property type="molecule type" value="Genomic_DNA"/>
</dbReference>
<feature type="signal peptide" evidence="1">
    <location>
        <begin position="1"/>
        <end position="18"/>
    </location>
</feature>
<organism evidence="3 4">
    <name type="scientific">Chryseobacterium indoltheticum</name>
    <dbReference type="NCBI Taxonomy" id="254"/>
    <lineage>
        <taxon>Bacteria</taxon>
        <taxon>Pseudomonadati</taxon>
        <taxon>Bacteroidota</taxon>
        <taxon>Flavobacteriia</taxon>
        <taxon>Flavobacteriales</taxon>
        <taxon>Weeksellaceae</taxon>
        <taxon>Chryseobacterium group</taxon>
        <taxon>Chryseobacterium</taxon>
    </lineage>
</organism>
<evidence type="ECO:0000259" key="2">
    <source>
        <dbReference type="Pfam" id="PF13648"/>
    </source>
</evidence>
<accession>A0A381FIY7</accession>
<dbReference type="InterPro" id="IPR024311">
    <property type="entry name" value="Lipocalin-like"/>
</dbReference>
<dbReference type="AlphaFoldDB" id="A0A381FIY7"/>
<dbReference type="PROSITE" id="PS51257">
    <property type="entry name" value="PROKAR_LIPOPROTEIN"/>
    <property type="match status" value="1"/>
</dbReference>